<dbReference type="EMBL" id="JH001392">
    <property type="protein sequence ID" value="EGW13861.1"/>
    <property type="molecule type" value="Genomic_DNA"/>
</dbReference>
<proteinExistence type="predicted"/>
<dbReference type="InParanoid" id="G3I6T9"/>
<gene>
    <name evidence="1" type="ORF">I79_019217</name>
</gene>
<evidence type="ECO:0000313" key="2">
    <source>
        <dbReference type="Proteomes" id="UP000001075"/>
    </source>
</evidence>
<dbReference type="Proteomes" id="UP000001075">
    <property type="component" value="Unassembled WGS sequence"/>
</dbReference>
<sequence>MHCPASASNTAEPPVTEKTSLQVIHLRGFVMVRKHTNSSLGGTVHQIVLSTVSEEQGLWLRESRRDGNCQAPRSFLKTLLIQSLKWEVVGTFLALV</sequence>
<protein>
    <submittedName>
        <fullName evidence="1">Uncharacterized protein</fullName>
    </submittedName>
</protein>
<reference evidence="2" key="1">
    <citation type="journal article" date="2011" name="Nat. Biotechnol.">
        <title>The genomic sequence of the Chinese hamster ovary (CHO)-K1 cell line.</title>
        <authorList>
            <person name="Xu X."/>
            <person name="Nagarajan H."/>
            <person name="Lewis N.E."/>
            <person name="Pan S."/>
            <person name="Cai Z."/>
            <person name="Liu X."/>
            <person name="Chen W."/>
            <person name="Xie M."/>
            <person name="Wang W."/>
            <person name="Hammond S."/>
            <person name="Andersen M.R."/>
            <person name="Neff N."/>
            <person name="Passarelli B."/>
            <person name="Koh W."/>
            <person name="Fan H.C."/>
            <person name="Wang J."/>
            <person name="Gui Y."/>
            <person name="Lee K.H."/>
            <person name="Betenbaugh M.J."/>
            <person name="Quake S.R."/>
            <person name="Famili I."/>
            <person name="Palsson B.O."/>
            <person name="Wang J."/>
        </authorList>
    </citation>
    <scope>NUCLEOTIDE SEQUENCE [LARGE SCALE GENOMIC DNA]</scope>
    <source>
        <strain evidence="2">CHO K1 cell line</strain>
    </source>
</reference>
<accession>G3I6T9</accession>
<evidence type="ECO:0000313" key="1">
    <source>
        <dbReference type="EMBL" id="EGW13861.1"/>
    </source>
</evidence>
<organism evidence="1 2">
    <name type="scientific">Cricetulus griseus</name>
    <name type="common">Chinese hamster</name>
    <name type="synonym">Cricetulus barabensis griseus</name>
    <dbReference type="NCBI Taxonomy" id="10029"/>
    <lineage>
        <taxon>Eukaryota</taxon>
        <taxon>Metazoa</taxon>
        <taxon>Chordata</taxon>
        <taxon>Craniata</taxon>
        <taxon>Vertebrata</taxon>
        <taxon>Euteleostomi</taxon>
        <taxon>Mammalia</taxon>
        <taxon>Eutheria</taxon>
        <taxon>Euarchontoglires</taxon>
        <taxon>Glires</taxon>
        <taxon>Rodentia</taxon>
        <taxon>Myomorpha</taxon>
        <taxon>Muroidea</taxon>
        <taxon>Cricetidae</taxon>
        <taxon>Cricetinae</taxon>
        <taxon>Cricetulus</taxon>
    </lineage>
</organism>
<name>G3I6T9_CRIGR</name>
<dbReference type="AlphaFoldDB" id="G3I6T9"/>